<name>A0A4S3LXN8_9FLAO</name>
<dbReference type="PANTHER" id="PTHR30026">
    <property type="entry name" value="OUTER MEMBRANE PROTEIN TOLC"/>
    <property type="match status" value="1"/>
</dbReference>
<accession>A0A4S3LXN8</accession>
<dbReference type="Gene3D" id="1.20.1600.10">
    <property type="entry name" value="Outer membrane efflux proteins (OEP)"/>
    <property type="match status" value="1"/>
</dbReference>
<keyword evidence="9" id="KW-1185">Reference proteome</keyword>
<keyword evidence="5" id="KW-0812">Transmembrane</keyword>
<dbReference type="InterPro" id="IPR051906">
    <property type="entry name" value="TolC-like"/>
</dbReference>
<dbReference type="GO" id="GO:0015562">
    <property type="term" value="F:efflux transmembrane transporter activity"/>
    <property type="evidence" value="ECO:0007669"/>
    <property type="project" value="InterPro"/>
</dbReference>
<evidence type="ECO:0000256" key="5">
    <source>
        <dbReference type="ARBA" id="ARBA00022692"/>
    </source>
</evidence>
<comment type="similarity">
    <text evidence="2">Belongs to the outer membrane factor (OMF) (TC 1.B.17) family.</text>
</comment>
<dbReference type="GO" id="GO:0015288">
    <property type="term" value="F:porin activity"/>
    <property type="evidence" value="ECO:0007669"/>
    <property type="project" value="TreeGrafter"/>
</dbReference>
<evidence type="ECO:0000256" key="6">
    <source>
        <dbReference type="ARBA" id="ARBA00023136"/>
    </source>
</evidence>
<dbReference type="GO" id="GO:0009279">
    <property type="term" value="C:cell outer membrane"/>
    <property type="evidence" value="ECO:0007669"/>
    <property type="project" value="UniProtKB-SubCell"/>
</dbReference>
<dbReference type="EMBL" id="SSMC01000003">
    <property type="protein sequence ID" value="THD66319.1"/>
    <property type="molecule type" value="Genomic_DNA"/>
</dbReference>
<evidence type="ECO:0000256" key="2">
    <source>
        <dbReference type="ARBA" id="ARBA00007613"/>
    </source>
</evidence>
<sequence>MRNTIILIICIIWSCFLHAQERQEILTFEEFLAFVKKNHPVAAQADLKLSEAEARVLEARGGFDPKIDIDYSTKEFKGTDYYDILYGSFKIPTWFGIELQAGYELNDGEFLNPQNFVPEDGLYSAGISVPVGQGLFINKRMASLSQAKIFRDLNTAERELQINQLLFEAVLSYLDWYRAWREYELYGSFLENAELRFRNLKREIEVGATAPIDSVELGITVQNRRLNLQNSALTLLKARLNLSNFLWEENLVPLEIAGFVRPQEEVTEALNSFLLSNENLIDDFDITTHPKIRSLRSKIETLEVERRLKAEMLKPELNLNYNFITSDAEQLNTINSGDYKFGLQFSMPIFLRKERGALELSKFKIQDAEFETEQEALILRNKSEAALQQVTNYESQRDLVDRVAEDYERLLQAEERKFSFGESSVFLLNSREAKLLEARLKQIELEYKLGEAQAELIRTLALPF</sequence>
<evidence type="ECO:0000313" key="9">
    <source>
        <dbReference type="Proteomes" id="UP000305939"/>
    </source>
</evidence>
<dbReference type="InterPro" id="IPR003423">
    <property type="entry name" value="OMP_efflux"/>
</dbReference>
<dbReference type="OrthoDB" id="581172at2"/>
<comment type="subcellular location">
    <subcellularLocation>
        <location evidence="1">Cell outer membrane</location>
    </subcellularLocation>
</comment>
<dbReference type="Proteomes" id="UP000305939">
    <property type="component" value="Unassembled WGS sequence"/>
</dbReference>
<keyword evidence="6" id="KW-0472">Membrane</keyword>
<evidence type="ECO:0000256" key="7">
    <source>
        <dbReference type="ARBA" id="ARBA00023237"/>
    </source>
</evidence>
<dbReference type="SUPFAM" id="SSF56954">
    <property type="entry name" value="Outer membrane efflux proteins (OEP)"/>
    <property type="match status" value="1"/>
</dbReference>
<keyword evidence="4" id="KW-1134">Transmembrane beta strand</keyword>
<keyword evidence="7" id="KW-0998">Cell outer membrane</keyword>
<proteinExistence type="inferred from homology"/>
<evidence type="ECO:0000313" key="8">
    <source>
        <dbReference type="EMBL" id="THD66319.1"/>
    </source>
</evidence>
<evidence type="ECO:0000256" key="4">
    <source>
        <dbReference type="ARBA" id="ARBA00022452"/>
    </source>
</evidence>
<keyword evidence="3" id="KW-0813">Transport</keyword>
<comment type="caution">
    <text evidence="8">The sequence shown here is derived from an EMBL/GenBank/DDBJ whole genome shotgun (WGS) entry which is preliminary data.</text>
</comment>
<dbReference type="Pfam" id="PF02321">
    <property type="entry name" value="OEP"/>
    <property type="match status" value="1"/>
</dbReference>
<organism evidence="8 9">
    <name type="scientific">Robertkochia marina</name>
    <dbReference type="NCBI Taxonomy" id="1227945"/>
    <lineage>
        <taxon>Bacteria</taxon>
        <taxon>Pseudomonadati</taxon>
        <taxon>Bacteroidota</taxon>
        <taxon>Flavobacteriia</taxon>
        <taxon>Flavobacteriales</taxon>
        <taxon>Flavobacteriaceae</taxon>
        <taxon>Robertkochia</taxon>
    </lineage>
</organism>
<dbReference type="AlphaFoldDB" id="A0A4S3LXN8"/>
<reference evidence="8 9" key="1">
    <citation type="submission" date="2019-04" db="EMBL/GenBank/DDBJ databases">
        <title>Draft genome sequence of Robertkochia marina CC-AMO-30D.</title>
        <authorList>
            <person name="Hameed A."/>
            <person name="Lin S.-Y."/>
            <person name="Shahina M."/>
            <person name="Lai W.-A."/>
            <person name="Young C.-C."/>
        </authorList>
    </citation>
    <scope>NUCLEOTIDE SEQUENCE [LARGE SCALE GENOMIC DNA]</scope>
    <source>
        <strain evidence="8 9">CC-AMO-30D</strain>
    </source>
</reference>
<dbReference type="RefSeq" id="WP_136336391.1">
    <property type="nucleotide sequence ID" value="NZ_QXMP01000017.1"/>
</dbReference>
<evidence type="ECO:0000256" key="1">
    <source>
        <dbReference type="ARBA" id="ARBA00004442"/>
    </source>
</evidence>
<gene>
    <name evidence="8" type="ORF">E7Z59_10920</name>
</gene>
<dbReference type="GO" id="GO:1990281">
    <property type="term" value="C:efflux pump complex"/>
    <property type="evidence" value="ECO:0007669"/>
    <property type="project" value="TreeGrafter"/>
</dbReference>
<protein>
    <submittedName>
        <fullName evidence="8">TolC family protein</fullName>
    </submittedName>
</protein>
<dbReference type="PANTHER" id="PTHR30026:SF20">
    <property type="entry name" value="OUTER MEMBRANE PROTEIN TOLC"/>
    <property type="match status" value="1"/>
</dbReference>
<evidence type="ECO:0000256" key="3">
    <source>
        <dbReference type="ARBA" id="ARBA00022448"/>
    </source>
</evidence>